<dbReference type="Proteomes" id="UP000004605">
    <property type="component" value="Unassembled WGS sequence"/>
</dbReference>
<proteinExistence type="predicted"/>
<accession>F9S4P9</accession>
<evidence type="ECO:0000313" key="1">
    <source>
        <dbReference type="EMBL" id="EGU36739.1"/>
    </source>
</evidence>
<keyword evidence="2" id="KW-1185">Reference proteome</keyword>
<reference evidence="1 2" key="1">
    <citation type="journal article" date="2012" name="Int. J. Syst. Evol. Microbiol.">
        <title>Vibrio caribbeanicus sp. nov., isolated from the marine sponge Scleritoderma cyanea.</title>
        <authorList>
            <person name="Hoffmann M."/>
            <person name="Monday S.R."/>
            <person name="Allard M.W."/>
            <person name="Strain E.A."/>
            <person name="Whittaker P."/>
            <person name="Naum M."/>
            <person name="McCarthy P.J."/>
            <person name="Lopez J.V."/>
            <person name="Fischer M."/>
            <person name="Brown E.W."/>
        </authorList>
    </citation>
    <scope>NUCLEOTIDE SEQUENCE [LARGE SCALE GENOMIC DNA]</scope>
    <source>
        <strain evidence="1 2">ATCC 700023</strain>
    </source>
</reference>
<dbReference type="AlphaFoldDB" id="F9S4P9"/>
<sequence>MLFDNYFEEDSKPCDNDMWASAAIPRAEMGFFCETDDKKGSKEPLDII</sequence>
<gene>
    <name evidence="1" type="ORF">VII00023_01275</name>
</gene>
<protein>
    <submittedName>
        <fullName evidence="1">Uncharacterized protein</fullName>
    </submittedName>
</protein>
<comment type="caution">
    <text evidence="1">The sequence shown here is derived from an EMBL/GenBank/DDBJ whole genome shotgun (WGS) entry which is preliminary data.</text>
</comment>
<dbReference type="EMBL" id="AFWF01000202">
    <property type="protein sequence ID" value="EGU36739.1"/>
    <property type="molecule type" value="Genomic_DNA"/>
</dbReference>
<evidence type="ECO:0000313" key="2">
    <source>
        <dbReference type="Proteomes" id="UP000004605"/>
    </source>
</evidence>
<name>F9S4P9_9VIBR</name>
<organism evidence="1 2">
    <name type="scientific">Vibrio ichthyoenteri ATCC 700023</name>
    <dbReference type="NCBI Taxonomy" id="870968"/>
    <lineage>
        <taxon>Bacteria</taxon>
        <taxon>Pseudomonadati</taxon>
        <taxon>Pseudomonadota</taxon>
        <taxon>Gammaproteobacteria</taxon>
        <taxon>Vibrionales</taxon>
        <taxon>Vibrionaceae</taxon>
        <taxon>Vibrio</taxon>
    </lineage>
</organism>